<name>X1J0W9_9ZZZZ</name>
<feature type="non-terminal residue" evidence="1">
    <location>
        <position position="1"/>
    </location>
</feature>
<comment type="caution">
    <text evidence="1">The sequence shown here is derived from an EMBL/GenBank/DDBJ whole genome shotgun (WGS) entry which is preliminary data.</text>
</comment>
<protein>
    <submittedName>
        <fullName evidence="1">Uncharacterized protein</fullName>
    </submittedName>
</protein>
<gene>
    <name evidence="1" type="ORF">S03H2_56417</name>
</gene>
<dbReference type="AlphaFoldDB" id="X1J0W9"/>
<sequence length="148" mass="16967">AGGKIVSGGVGLDIGEIADALHIKTSGDRQAFESMIAKMKERGSLMWNDDVLTVVHYEERQRIPPSARPDAVAERVRRFRERKGERKPVDPMLAERQPLIGLEYKKRRKELGRDLTTEERLELQAEIDRQLEKKYGRKIEDALSEREG</sequence>
<evidence type="ECO:0000313" key="1">
    <source>
        <dbReference type="EMBL" id="GAH87617.1"/>
    </source>
</evidence>
<dbReference type="EMBL" id="BARU01036081">
    <property type="protein sequence ID" value="GAH87617.1"/>
    <property type="molecule type" value="Genomic_DNA"/>
</dbReference>
<reference evidence="1" key="1">
    <citation type="journal article" date="2014" name="Front. Microbiol.">
        <title>High frequency of phylogenetically diverse reductive dehalogenase-homologous genes in deep subseafloor sedimentary metagenomes.</title>
        <authorList>
            <person name="Kawai M."/>
            <person name="Futagami T."/>
            <person name="Toyoda A."/>
            <person name="Takaki Y."/>
            <person name="Nishi S."/>
            <person name="Hori S."/>
            <person name="Arai W."/>
            <person name="Tsubouchi T."/>
            <person name="Morono Y."/>
            <person name="Uchiyama I."/>
            <person name="Ito T."/>
            <person name="Fujiyama A."/>
            <person name="Inagaki F."/>
            <person name="Takami H."/>
        </authorList>
    </citation>
    <scope>NUCLEOTIDE SEQUENCE</scope>
    <source>
        <strain evidence="1">Expedition CK06-06</strain>
    </source>
</reference>
<organism evidence="1">
    <name type="scientific">marine sediment metagenome</name>
    <dbReference type="NCBI Taxonomy" id="412755"/>
    <lineage>
        <taxon>unclassified sequences</taxon>
        <taxon>metagenomes</taxon>
        <taxon>ecological metagenomes</taxon>
    </lineage>
</organism>
<accession>X1J0W9</accession>
<proteinExistence type="predicted"/>